<dbReference type="AlphaFoldDB" id="A0A6L2L6M0"/>
<protein>
    <submittedName>
        <fullName evidence="1">Uncharacterized protein</fullName>
    </submittedName>
</protein>
<reference evidence="1" key="1">
    <citation type="journal article" date="2019" name="Sci. Rep.">
        <title>Draft genome of Tanacetum cinerariifolium, the natural source of mosquito coil.</title>
        <authorList>
            <person name="Yamashiro T."/>
            <person name="Shiraishi A."/>
            <person name="Satake H."/>
            <person name="Nakayama K."/>
        </authorList>
    </citation>
    <scope>NUCLEOTIDE SEQUENCE</scope>
</reference>
<accession>A0A6L2L6M0</accession>
<dbReference type="EMBL" id="BKCJ010003676">
    <property type="protein sequence ID" value="GEU56527.1"/>
    <property type="molecule type" value="Genomic_DNA"/>
</dbReference>
<evidence type="ECO:0000313" key="1">
    <source>
        <dbReference type="EMBL" id="GEU56527.1"/>
    </source>
</evidence>
<comment type="caution">
    <text evidence="1">The sequence shown here is derived from an EMBL/GenBank/DDBJ whole genome shotgun (WGS) entry which is preliminary data.</text>
</comment>
<name>A0A6L2L6M0_TANCI</name>
<organism evidence="1">
    <name type="scientific">Tanacetum cinerariifolium</name>
    <name type="common">Dalmatian daisy</name>
    <name type="synonym">Chrysanthemum cinerariifolium</name>
    <dbReference type="NCBI Taxonomy" id="118510"/>
    <lineage>
        <taxon>Eukaryota</taxon>
        <taxon>Viridiplantae</taxon>
        <taxon>Streptophyta</taxon>
        <taxon>Embryophyta</taxon>
        <taxon>Tracheophyta</taxon>
        <taxon>Spermatophyta</taxon>
        <taxon>Magnoliopsida</taxon>
        <taxon>eudicotyledons</taxon>
        <taxon>Gunneridae</taxon>
        <taxon>Pentapetalae</taxon>
        <taxon>asterids</taxon>
        <taxon>campanulids</taxon>
        <taxon>Asterales</taxon>
        <taxon>Asteraceae</taxon>
        <taxon>Asteroideae</taxon>
        <taxon>Anthemideae</taxon>
        <taxon>Anthemidinae</taxon>
        <taxon>Tanacetum</taxon>
    </lineage>
</organism>
<gene>
    <name evidence="1" type="ORF">Tci_028505</name>
</gene>
<sequence length="493" mass="54267">MWGLLVFCQLEPKKRIKDYQIHCIWVERWEHVEGGVKLLESTVGLIVSLLPIAPGRAEGKLETSVDMLFDEGDDAYQEDSVVGKGKRLRILAVLPILPKKLRGDQGTSGGIATSVFALLEREGGDLGDLRTIGPTDRFVISPDSSHHSSTHASEAKVAFIIRSVAPPLVITKDVITSTTAGIPFAPVPNINTKINSPIHASMFLDFDFVGIVRLDVVGSSCIPIKEFSMGSREIRSMDYHHLFMEFNVKTARQACLNAEVRMRTEYYLSERRRLELEYETKPVEAARLHAQVFAAEATKKRHVDDIELKDLNVVVSSLKSQTDSLMDQLCTSELICLAYSSPLSIICLYFCHGGKAKCGSFRNDLSFGGEILPLYYDQYIRSEELLSAVLLRKGVKSALVAGIDHAKKGPLVDALSMSDLQPDVEHLRLPIHRFEDQVNLMGTVGTSDHMPAFVTAMTALTTTFASASSIAPITIEDYEIAGADGQEDAQGNV</sequence>
<proteinExistence type="predicted"/>